<keyword evidence="3" id="KW-1185">Reference proteome</keyword>
<evidence type="ECO:0000256" key="1">
    <source>
        <dbReference type="SAM" id="Phobius"/>
    </source>
</evidence>
<gene>
    <name evidence="2" type="ORF">PZE19_22900</name>
</gene>
<dbReference type="Proteomes" id="UP001216907">
    <property type="component" value="Unassembled WGS sequence"/>
</dbReference>
<accession>A0ABT6FGE3</accession>
<comment type="caution">
    <text evidence="2">The sequence shown here is derived from an EMBL/GenBank/DDBJ whole genome shotgun (WGS) entry which is preliminary data.</text>
</comment>
<keyword evidence="1" id="KW-0812">Transmembrane</keyword>
<organism evidence="2 3">
    <name type="scientific">Paludisphaera mucosa</name>
    <dbReference type="NCBI Taxonomy" id="3030827"/>
    <lineage>
        <taxon>Bacteria</taxon>
        <taxon>Pseudomonadati</taxon>
        <taxon>Planctomycetota</taxon>
        <taxon>Planctomycetia</taxon>
        <taxon>Isosphaerales</taxon>
        <taxon>Isosphaeraceae</taxon>
        <taxon>Paludisphaera</taxon>
    </lineage>
</organism>
<evidence type="ECO:0000313" key="3">
    <source>
        <dbReference type="Proteomes" id="UP001216907"/>
    </source>
</evidence>
<protein>
    <submittedName>
        <fullName evidence="2">Uncharacterized protein</fullName>
    </submittedName>
</protein>
<evidence type="ECO:0000313" key="2">
    <source>
        <dbReference type="EMBL" id="MDG3006630.1"/>
    </source>
</evidence>
<keyword evidence="1" id="KW-1133">Transmembrane helix</keyword>
<sequence>MDGPGREGLEVLTGDQVVPGIVGGVAGGIGAWYFVPWLFRREAARKSIARKGP</sequence>
<keyword evidence="1" id="KW-0472">Membrane</keyword>
<dbReference type="RefSeq" id="WP_277862924.1">
    <property type="nucleotide sequence ID" value="NZ_JARRAG010000002.1"/>
</dbReference>
<reference evidence="2 3" key="1">
    <citation type="submission" date="2023-03" db="EMBL/GenBank/DDBJ databases">
        <title>Paludisphaera mucosa sp. nov. a novel planctomycete from northern fen.</title>
        <authorList>
            <person name="Ivanova A."/>
        </authorList>
    </citation>
    <scope>NUCLEOTIDE SEQUENCE [LARGE SCALE GENOMIC DNA]</scope>
    <source>
        <strain evidence="2 3">Pla2</strain>
    </source>
</reference>
<feature type="transmembrane region" description="Helical" evidence="1">
    <location>
        <begin position="20"/>
        <end position="39"/>
    </location>
</feature>
<dbReference type="EMBL" id="JARRAG010000002">
    <property type="protein sequence ID" value="MDG3006630.1"/>
    <property type="molecule type" value="Genomic_DNA"/>
</dbReference>
<name>A0ABT6FGE3_9BACT</name>
<proteinExistence type="predicted"/>